<dbReference type="EMBL" id="HBEC01010169">
    <property type="protein sequence ID" value="CAD8284665.1"/>
    <property type="molecule type" value="Transcribed_RNA"/>
</dbReference>
<evidence type="ECO:0000313" key="1">
    <source>
        <dbReference type="EMBL" id="CAD8284665.1"/>
    </source>
</evidence>
<organism evidence="1">
    <name type="scientific">Chlamydomonas euryale</name>
    <dbReference type="NCBI Taxonomy" id="1486919"/>
    <lineage>
        <taxon>Eukaryota</taxon>
        <taxon>Viridiplantae</taxon>
        <taxon>Chlorophyta</taxon>
        <taxon>core chlorophytes</taxon>
        <taxon>Chlorophyceae</taxon>
        <taxon>CS clade</taxon>
        <taxon>Chlamydomonadales</taxon>
        <taxon>Chlamydomonadaceae</taxon>
        <taxon>Chlamydomonas</taxon>
    </lineage>
</organism>
<sequence>MPMQHNLYEIDQPWRPPGGLYHARQCSGSFVCPPLRSKPQTFVNFLKMPLHFQIFCWPRPRPPPPTAAVTCVATSVMLLMRLLAGGSTASTPSDPLDPLNSEI</sequence>
<proteinExistence type="predicted"/>
<gene>
    <name evidence="1" type="ORF">CEUR00632_LOCUS4700</name>
</gene>
<dbReference type="AlphaFoldDB" id="A0A7R9V536"/>
<reference evidence="1" key="1">
    <citation type="submission" date="2021-01" db="EMBL/GenBank/DDBJ databases">
        <authorList>
            <person name="Corre E."/>
            <person name="Pelletier E."/>
            <person name="Niang G."/>
            <person name="Scheremetjew M."/>
            <person name="Finn R."/>
            <person name="Kale V."/>
            <person name="Holt S."/>
            <person name="Cochrane G."/>
            <person name="Meng A."/>
            <person name="Brown T."/>
            <person name="Cohen L."/>
        </authorList>
    </citation>
    <scope>NUCLEOTIDE SEQUENCE</scope>
    <source>
        <strain evidence="1">CCMP219</strain>
    </source>
</reference>
<accession>A0A7R9V536</accession>
<name>A0A7R9V536_9CHLO</name>
<protein>
    <submittedName>
        <fullName evidence="1">Uncharacterized protein</fullName>
    </submittedName>
</protein>